<comment type="catalytic activity">
    <reaction evidence="13">
        <text>a 1,2-diacyl-sn-glycero-3-phosphoethanolamine(out) + ATP + H2O = a 1,2-diacyl-sn-glycero-3-phosphoethanolamine(in) + ADP + phosphate + H(+)</text>
        <dbReference type="Rhea" id="RHEA:66132"/>
        <dbReference type="ChEBI" id="CHEBI:15377"/>
        <dbReference type="ChEBI" id="CHEBI:15378"/>
        <dbReference type="ChEBI" id="CHEBI:30616"/>
        <dbReference type="ChEBI" id="CHEBI:43474"/>
        <dbReference type="ChEBI" id="CHEBI:64612"/>
        <dbReference type="ChEBI" id="CHEBI:456216"/>
    </reaction>
    <physiologicalReaction direction="left-to-right" evidence="13">
        <dbReference type="Rhea" id="RHEA:66133"/>
    </physiologicalReaction>
</comment>
<evidence type="ECO:0000256" key="7">
    <source>
        <dbReference type="ARBA" id="ARBA00022840"/>
    </source>
</evidence>
<dbReference type="NCBIfam" id="TIGR01494">
    <property type="entry name" value="ATPase_P-type"/>
    <property type="match status" value="1"/>
</dbReference>
<evidence type="ECO:0000256" key="12">
    <source>
        <dbReference type="ARBA" id="ARBA00034036"/>
    </source>
</evidence>
<proteinExistence type="inferred from homology"/>
<dbReference type="InterPro" id="IPR044492">
    <property type="entry name" value="P_typ_ATPase_HD_dom"/>
</dbReference>
<name>A0ABR0C899_PURLI</name>
<keyword evidence="10 15" id="KW-1133">Transmembrane helix</keyword>
<keyword evidence="7" id="KW-0067">ATP-binding</keyword>
<dbReference type="InterPro" id="IPR036412">
    <property type="entry name" value="HAD-like_sf"/>
</dbReference>
<keyword evidence="19" id="KW-1185">Reference proteome</keyword>
<dbReference type="Pfam" id="PF16212">
    <property type="entry name" value="PhoLip_ATPase_C"/>
    <property type="match status" value="1"/>
</dbReference>
<evidence type="ECO:0000256" key="4">
    <source>
        <dbReference type="ARBA" id="ARBA00022692"/>
    </source>
</evidence>
<evidence type="ECO:0000313" key="19">
    <source>
        <dbReference type="Proteomes" id="UP001287286"/>
    </source>
</evidence>
<dbReference type="CDD" id="cd02073">
    <property type="entry name" value="P-type_ATPase_APLT_Dnf-like"/>
    <property type="match status" value="1"/>
</dbReference>
<dbReference type="SUPFAM" id="SSF56784">
    <property type="entry name" value="HAD-like"/>
    <property type="match status" value="1"/>
</dbReference>
<sequence length="1903" mass="210008">MAGRPTGGRPGGPAGNRDDLLLDLDSDQPIYNDGQRSALNDDDLMRSYTLDHDPQSRPSVSYDDFVGASGPAAAGRPSGGAGLTPGGQGATGPYTHRQYSQTSDLGNYQRYADDFDDYPTDGDSYYQHGGTMSGGAASASARNNARNRNSVLSLGGGFLGKVKNRLGMGEGYSEMDLPLTEPGQERGGPAGDAAQQDHKSKKFDMGNFKFGFGRSKPDPSTLGPRIIHLNNPPANAANKYVNNHISTAKYNVATFLPKFLFEQFSKVANIFFLFTAALQQIPGLSPTNRYTTIAPLLIVLAISAGKELVEDYRRRQADNALNTSRARVLRGTSFTETKWINVAVGDVVRVESEEPFPADLVLLASSEPEGLCYIETANLDGETNLKIKQGLPETSSMVSPSELSRLGGRIKSEQPNSSLYTYEATLTMQSGGGEKELPLNPEQLLLRGATLRNTPWIHGVVVFTGHETKLMRNATAAPIKRTKVERQLNWLVLVLVGMLIALSVICTVGDLVMRSVQFDSLSYLYLDRINNAGKVAQTFAKDMVTYWVLFSSLVPISLFVTVELVKYWHGILINDDLDMYHDKTDTPATCRTSSLVEELGMVEYVFSDKTGTLTCNQMEFKQCSIAGIQYADAVSEDRRATSPDDLENIHDFNRLRSNLREGHESAPAIDHFLSLLAICHTVIPEMTEKGHIKYQAASPDEGALVQGAVELGYKFTARKPKSVIIETGGQELEYELLAVCEFNSTRKRMSAIYRCPDGKIRCYCKGADTVILERLSDQNPHVEATLRHLEEYASEGLRTLCLAMREIPEQEFQEWYQIFDTAATTVGGTRADELDKAAEIIEHDFFLLGATAIEDRLQDGVPETIHTLQQANIKVWVLTGDRQETAINIGMSCKLLSEDMMLLIVNEESAAATRDNLQKKLDAIRTQGDGTIEMETLALVIDGKSLTYALEKDLEKLFLDLAVMCKAVICCRVSPLQKALVVKLVKKHKKQSILLAIGDGANDVSMIQAAHIGVGISGMEGLQAARSADVAIAQFRFLRKLLLVHGAWSYQRVSKTILFSFYKNIALYMTQFWYTFQNVFSGQVIYESWTLSFYNVFYTVLPPLALGILDQFISARLLDRYPQLYMMGQQNSFFKLKVFAQWIANAFYHSIILYIFGELIWYGDLIQGDGKTAGHWVWGTALYGAVLLTVLGKAALVTNNWTKYHVLAIPGSMAIWYVFIAAYGTVAPMVNFSTEYHGVVPRLFTSPIFWLQTLVLAIMCLLRDFAWKYAKRMYRPQTYHHIQEIQKYNIQDYRPRMEQFQKAIRKVRQVQRMRKQRGYAFSQADESQTRVLQAYDTTKHRGRYGEMASSRPTDRSMGKDRGTAERACARREQTLLISTNIIRNMTMKRFLSFDRLILPDIGDLAGLVHDDMAQSGGKILRLSLLTTWVTDLGDNVVSGLAVPVLALLGLGTTRGGRRASRRHDVSSAEQASGIQPPPVQVSPLSSSKFQIRADQAFVPVTLLVAESGEGTELRGNSGQAGGCDFAPGDATRHEADDDDGWQGSMTGWLAGWLLRPPSRPLGKGCAGKPASPIAIARHQPQMSCFKPSERRTARASRVCCVWRSRRVTGAQPRREPAWFFFFGGAHLTTPAIQGGCWRCCFCCCCCFCISRASAKPAHANGERANATRQQRPICHSLAPPGGAASSLFIFLSPGPFPRDPALPTNALGPGPRSRFQAPPQASKRPLPPFSFPVPLDCVASQATGLARSKVTRSQHAAPRASATLAYPLVLRISHRMSRASGLRLFLPKLPPPPSSANGQPHDTTRCQVTSARLSLSSSPPLPPRSHVHVAPLSNPLNRQREALPDVLPHKCLLRNSTLALPASTKVTARAECGASTTGLDEARGWTLPRWRRRPTYDDVGANN</sequence>
<feature type="region of interest" description="Disordered" evidence="14">
    <location>
        <begin position="1814"/>
        <end position="1833"/>
    </location>
</feature>
<dbReference type="InterPro" id="IPR023298">
    <property type="entry name" value="ATPase_P-typ_TM_dom_sf"/>
</dbReference>
<dbReference type="SUPFAM" id="SSF81665">
    <property type="entry name" value="Calcium ATPase, transmembrane domain M"/>
    <property type="match status" value="1"/>
</dbReference>
<feature type="transmembrane region" description="Helical" evidence="15">
    <location>
        <begin position="1176"/>
        <end position="1197"/>
    </location>
</feature>
<feature type="region of interest" description="Disordered" evidence="14">
    <location>
        <begin position="1700"/>
        <end position="1723"/>
    </location>
</feature>
<feature type="domain" description="P-type ATPase C-terminal" evidence="17">
    <location>
        <begin position="1025"/>
        <end position="1277"/>
    </location>
</feature>
<accession>A0ABR0C899</accession>
<feature type="region of interest" description="Disordered" evidence="14">
    <location>
        <begin position="1454"/>
        <end position="1485"/>
    </location>
</feature>
<feature type="transmembrane region" description="Helical" evidence="15">
    <location>
        <begin position="1057"/>
        <end position="1076"/>
    </location>
</feature>
<reference evidence="18 19" key="1">
    <citation type="journal article" date="2024" name="Microbiol. Resour. Announc.">
        <title>Genome annotations for the ascomycete fungi Trichoderma harzianum, Trichoderma aggressivum, and Purpureocillium lilacinum.</title>
        <authorList>
            <person name="Beijen E.P.W."/>
            <person name="Ohm R.A."/>
        </authorList>
    </citation>
    <scope>NUCLEOTIDE SEQUENCE [LARGE SCALE GENOMIC DNA]</scope>
    <source>
        <strain evidence="18 19">CBS 150709</strain>
    </source>
</reference>
<evidence type="ECO:0000256" key="11">
    <source>
        <dbReference type="ARBA" id="ARBA00023136"/>
    </source>
</evidence>
<comment type="similarity">
    <text evidence="2">Belongs to the cation transport ATPase (P-type) (TC 3.A.3) family. Type IV subfamily.</text>
</comment>
<keyword evidence="11 15" id="KW-0472">Membrane</keyword>
<dbReference type="InterPro" id="IPR008250">
    <property type="entry name" value="ATPase_P-typ_transduc_dom_A_sf"/>
</dbReference>
<evidence type="ECO:0000256" key="13">
    <source>
        <dbReference type="ARBA" id="ARBA00049128"/>
    </source>
</evidence>
<dbReference type="SUPFAM" id="SSF81660">
    <property type="entry name" value="Metal cation-transporting ATPase, ATP-binding domain N"/>
    <property type="match status" value="1"/>
</dbReference>
<dbReference type="Gene3D" id="3.40.1110.10">
    <property type="entry name" value="Calcium-transporting ATPase, cytoplasmic domain N"/>
    <property type="match status" value="1"/>
</dbReference>
<protein>
    <recommendedName>
        <fullName evidence="3">P-type phospholipid transporter</fullName>
        <ecNumber evidence="3">7.6.2.1</ecNumber>
    </recommendedName>
</protein>
<dbReference type="PRINTS" id="PR00119">
    <property type="entry name" value="CATATPASE"/>
</dbReference>
<dbReference type="EMBL" id="JAWRVI010000008">
    <property type="protein sequence ID" value="KAK4092425.1"/>
    <property type="molecule type" value="Genomic_DNA"/>
</dbReference>
<evidence type="ECO:0000256" key="1">
    <source>
        <dbReference type="ARBA" id="ARBA00004141"/>
    </source>
</evidence>
<feature type="domain" description="P-type ATPase N-terminal" evidence="16">
    <location>
        <begin position="227"/>
        <end position="293"/>
    </location>
</feature>
<keyword evidence="4 15" id="KW-0812">Transmembrane</keyword>
<dbReference type="Proteomes" id="UP001287286">
    <property type="component" value="Unassembled WGS sequence"/>
</dbReference>
<dbReference type="Gene3D" id="2.70.150.10">
    <property type="entry name" value="Calcium-transporting ATPase, cytoplasmic transduction domain A"/>
    <property type="match status" value="1"/>
</dbReference>
<dbReference type="InterPro" id="IPR006539">
    <property type="entry name" value="P-type_ATPase_IV"/>
</dbReference>
<dbReference type="EC" id="7.6.2.1" evidence="3"/>
<dbReference type="PROSITE" id="PS00154">
    <property type="entry name" value="ATPASE_E1_E2"/>
    <property type="match status" value="1"/>
</dbReference>
<feature type="transmembrane region" description="Helical" evidence="15">
    <location>
        <begin position="1247"/>
        <end position="1266"/>
    </location>
</feature>
<keyword evidence="9" id="KW-1278">Translocase</keyword>
<feature type="transmembrane region" description="Helical" evidence="15">
    <location>
        <begin position="1096"/>
        <end position="1118"/>
    </location>
</feature>
<keyword evidence="8" id="KW-0460">Magnesium</keyword>
<dbReference type="SFLD" id="SFLDG00002">
    <property type="entry name" value="C1.7:_P-type_atpase_like"/>
    <property type="match status" value="1"/>
</dbReference>
<evidence type="ECO:0000256" key="3">
    <source>
        <dbReference type="ARBA" id="ARBA00012189"/>
    </source>
</evidence>
<dbReference type="InterPro" id="IPR032630">
    <property type="entry name" value="P_typ_ATPase_c"/>
</dbReference>
<dbReference type="InterPro" id="IPR001757">
    <property type="entry name" value="P_typ_ATPase"/>
</dbReference>
<keyword evidence="5" id="KW-0479">Metal-binding</keyword>
<evidence type="ECO:0000313" key="18">
    <source>
        <dbReference type="EMBL" id="KAK4092425.1"/>
    </source>
</evidence>
<dbReference type="NCBIfam" id="TIGR01652">
    <property type="entry name" value="ATPase-Plipid"/>
    <property type="match status" value="1"/>
</dbReference>
<feature type="compositionally biased region" description="Gly residues" evidence="14">
    <location>
        <begin position="77"/>
        <end position="90"/>
    </location>
</feature>
<evidence type="ECO:0000256" key="6">
    <source>
        <dbReference type="ARBA" id="ARBA00022741"/>
    </source>
</evidence>
<evidence type="ECO:0000259" key="17">
    <source>
        <dbReference type="Pfam" id="PF16212"/>
    </source>
</evidence>
<evidence type="ECO:0000256" key="8">
    <source>
        <dbReference type="ARBA" id="ARBA00022842"/>
    </source>
</evidence>
<feature type="transmembrane region" description="Helical" evidence="15">
    <location>
        <begin position="544"/>
        <end position="565"/>
    </location>
</feature>
<organism evidence="18 19">
    <name type="scientific">Purpureocillium lilacinum</name>
    <name type="common">Paecilomyces lilacinus</name>
    <dbReference type="NCBI Taxonomy" id="33203"/>
    <lineage>
        <taxon>Eukaryota</taxon>
        <taxon>Fungi</taxon>
        <taxon>Dikarya</taxon>
        <taxon>Ascomycota</taxon>
        <taxon>Pezizomycotina</taxon>
        <taxon>Sordariomycetes</taxon>
        <taxon>Hypocreomycetidae</taxon>
        <taxon>Hypocreales</taxon>
        <taxon>Ophiocordycipitaceae</taxon>
        <taxon>Purpureocillium</taxon>
    </lineage>
</organism>
<feature type="compositionally biased region" description="Polar residues" evidence="14">
    <location>
        <begin position="97"/>
        <end position="106"/>
    </location>
</feature>
<feature type="region of interest" description="Disordered" evidence="14">
    <location>
        <begin position="1344"/>
        <end position="1365"/>
    </location>
</feature>
<evidence type="ECO:0000256" key="14">
    <source>
        <dbReference type="SAM" id="MobiDB-lite"/>
    </source>
</evidence>
<dbReference type="SFLD" id="SFLDF00027">
    <property type="entry name" value="p-type_atpase"/>
    <property type="match status" value="1"/>
</dbReference>
<dbReference type="InterPro" id="IPR023214">
    <property type="entry name" value="HAD_sf"/>
</dbReference>
<evidence type="ECO:0000256" key="9">
    <source>
        <dbReference type="ARBA" id="ARBA00022967"/>
    </source>
</evidence>
<evidence type="ECO:0000256" key="10">
    <source>
        <dbReference type="ARBA" id="ARBA00022989"/>
    </source>
</evidence>
<feature type="transmembrane region" description="Helical" evidence="15">
    <location>
        <begin position="490"/>
        <end position="513"/>
    </location>
</feature>
<dbReference type="InterPro" id="IPR032631">
    <property type="entry name" value="P-type_ATPase_N"/>
</dbReference>
<dbReference type="InterPro" id="IPR018303">
    <property type="entry name" value="ATPase_P-typ_P_site"/>
</dbReference>
<feature type="compositionally biased region" description="Gly residues" evidence="14">
    <location>
        <begin position="1"/>
        <end position="14"/>
    </location>
</feature>
<keyword evidence="6" id="KW-0547">Nucleotide-binding</keyword>
<dbReference type="PANTHER" id="PTHR24092:SF150">
    <property type="entry name" value="PHOSPHOLIPID-TRANSPORTING ATPASE"/>
    <property type="match status" value="1"/>
</dbReference>
<evidence type="ECO:0000256" key="2">
    <source>
        <dbReference type="ARBA" id="ARBA00008109"/>
    </source>
</evidence>
<feature type="compositionally biased region" description="Basic and acidic residues" evidence="14">
    <location>
        <begin position="43"/>
        <end position="55"/>
    </location>
</feature>
<dbReference type="Gene3D" id="3.40.50.1000">
    <property type="entry name" value="HAD superfamily/HAD-like"/>
    <property type="match status" value="1"/>
</dbReference>
<comment type="catalytic activity">
    <reaction evidence="12">
        <text>ATP + H2O + phospholipidSide 1 = ADP + phosphate + phospholipidSide 2.</text>
        <dbReference type="EC" id="7.6.2.1"/>
    </reaction>
</comment>
<evidence type="ECO:0000259" key="16">
    <source>
        <dbReference type="Pfam" id="PF16209"/>
    </source>
</evidence>
<dbReference type="SUPFAM" id="SSF81653">
    <property type="entry name" value="Calcium ATPase, transduction domain A"/>
    <property type="match status" value="1"/>
</dbReference>
<dbReference type="SFLD" id="SFLDS00003">
    <property type="entry name" value="Haloacid_Dehalogenase"/>
    <property type="match status" value="1"/>
</dbReference>
<dbReference type="Pfam" id="PF13246">
    <property type="entry name" value="Cation_ATPase"/>
    <property type="match status" value="1"/>
</dbReference>
<feature type="compositionally biased region" description="Low complexity" evidence="14">
    <location>
        <begin position="67"/>
        <end position="76"/>
    </location>
</feature>
<feature type="transmembrane region" description="Helical" evidence="15">
    <location>
        <begin position="1138"/>
        <end position="1156"/>
    </location>
</feature>
<feature type="transmembrane region" description="Helical" evidence="15">
    <location>
        <begin position="1204"/>
        <end position="1227"/>
    </location>
</feature>
<dbReference type="Pfam" id="PF16209">
    <property type="entry name" value="PhoLip_ATPase_N"/>
    <property type="match status" value="1"/>
</dbReference>
<feature type="region of interest" description="Disordered" evidence="14">
    <location>
        <begin position="172"/>
        <end position="198"/>
    </location>
</feature>
<evidence type="ECO:0000256" key="15">
    <source>
        <dbReference type="SAM" id="Phobius"/>
    </source>
</evidence>
<comment type="subcellular location">
    <subcellularLocation>
        <location evidence="1">Membrane</location>
        <topology evidence="1">Multi-pass membrane protein</topology>
    </subcellularLocation>
</comment>
<gene>
    <name evidence="18" type="ORF">Purlil1_3046</name>
</gene>
<comment type="caution">
    <text evidence="18">The sequence shown here is derived from an EMBL/GenBank/DDBJ whole genome shotgun (WGS) entry which is preliminary data.</text>
</comment>
<dbReference type="PANTHER" id="PTHR24092">
    <property type="entry name" value="PROBABLE PHOSPHOLIPID-TRANSPORTING ATPASE"/>
    <property type="match status" value="1"/>
</dbReference>
<dbReference type="InterPro" id="IPR023299">
    <property type="entry name" value="ATPase_P-typ_cyto_dom_N"/>
</dbReference>
<feature type="compositionally biased region" description="Basic and acidic residues" evidence="14">
    <location>
        <begin position="1352"/>
        <end position="1365"/>
    </location>
</feature>
<feature type="region of interest" description="Disordered" evidence="14">
    <location>
        <begin position="1"/>
        <end position="142"/>
    </location>
</feature>
<evidence type="ECO:0000256" key="5">
    <source>
        <dbReference type="ARBA" id="ARBA00022723"/>
    </source>
</evidence>